<proteinExistence type="inferred from homology"/>
<evidence type="ECO:0000256" key="3">
    <source>
        <dbReference type="ARBA" id="ARBA00022741"/>
    </source>
</evidence>
<keyword evidence="2" id="KW-0808">Transferase</keyword>
<dbReference type="AlphaFoldDB" id="A0A8S1LTV7"/>
<evidence type="ECO:0000259" key="11">
    <source>
        <dbReference type="PROSITE" id="PS50011"/>
    </source>
</evidence>
<dbReference type="InterPro" id="IPR000719">
    <property type="entry name" value="Prot_kinase_dom"/>
</dbReference>
<feature type="domain" description="Protein kinase" evidence="11">
    <location>
        <begin position="30"/>
        <end position="280"/>
    </location>
</feature>
<keyword evidence="4" id="KW-0418">Kinase</keyword>
<evidence type="ECO:0000256" key="8">
    <source>
        <dbReference type="PIRSR" id="PIRSR630616-3"/>
    </source>
</evidence>
<keyword evidence="13" id="KW-1185">Reference proteome</keyword>
<feature type="cross-link" description="Glycyl lysine isopeptide (Lys-Gly) (interchain with G-Cter in SUMO2)" evidence="8">
    <location>
        <position position="155"/>
    </location>
</feature>
<keyword evidence="1 10" id="KW-0723">Serine/threonine-protein kinase</keyword>
<protein>
    <recommendedName>
        <fullName evidence="11">Protein kinase domain-containing protein</fullName>
    </recommendedName>
</protein>
<dbReference type="Proteomes" id="UP000688137">
    <property type="component" value="Unassembled WGS sequence"/>
</dbReference>
<evidence type="ECO:0000256" key="10">
    <source>
        <dbReference type="RuleBase" id="RU000304"/>
    </source>
</evidence>
<feature type="binding site" evidence="7">
    <location>
        <position position="170"/>
    </location>
    <ligand>
        <name>ATP</name>
        <dbReference type="ChEBI" id="CHEBI:30616"/>
    </ligand>
</feature>
<feature type="active site" description="Proton acceptor" evidence="6">
    <location>
        <position position="153"/>
    </location>
</feature>
<dbReference type="OMA" id="RANNKKC"/>
<dbReference type="FunFam" id="3.30.200.20:FF:000042">
    <property type="entry name" value="Aurora kinase A"/>
    <property type="match status" value="1"/>
</dbReference>
<dbReference type="InterPro" id="IPR030616">
    <property type="entry name" value="Aur-like"/>
</dbReference>
<evidence type="ECO:0000256" key="4">
    <source>
        <dbReference type="ARBA" id="ARBA00022777"/>
    </source>
</evidence>
<reference evidence="12" key="1">
    <citation type="submission" date="2021-01" db="EMBL/GenBank/DDBJ databases">
        <authorList>
            <consortium name="Genoscope - CEA"/>
            <person name="William W."/>
        </authorList>
    </citation>
    <scope>NUCLEOTIDE SEQUENCE</scope>
</reference>
<sequence length="374" mass="43442">MIQYPFFGLPPKSHQSIASIPKKLLKDQYELLSTDLGQGTYGKVKLAINRTNNKKCAIKIISKNYINQYNAKQHIDNEINYLQCCKHKNIVEFIETFEDKDNVYIVLEYCQNGTLYEMIKKKKIFSEDEAFSYFYQIAQAIQYLHEKDIVHRDIKSDNVLLQNNTVKLCDFNWSTYLPNGGKAKPCICGTTEYMPPEVVKKQKHDKGVDVWALGILLHYMLHGELLFRAKNKEELHEKICNKQLIKLNDNLSIECKQLLLQMLAHTKRFNIQQVLNSEWVIKMLTNKNISHPLELTPIKNRSSAYELTRFSVISESTCISSSKFTTKSHDIESPFKQSNNFIKQVPQPQQPLKVKSSALDQNITAFRVEKRQID</sequence>
<evidence type="ECO:0000256" key="1">
    <source>
        <dbReference type="ARBA" id="ARBA00022527"/>
    </source>
</evidence>
<dbReference type="EMBL" id="CAJJDM010000048">
    <property type="protein sequence ID" value="CAD8072128.1"/>
    <property type="molecule type" value="Genomic_DNA"/>
</dbReference>
<comment type="similarity">
    <text evidence="10">Belongs to the protein kinase superfamily.</text>
</comment>
<dbReference type="FunFam" id="1.10.510.10:FF:000673">
    <property type="entry name" value="CAMK family protein kinase"/>
    <property type="match status" value="1"/>
</dbReference>
<evidence type="ECO:0000313" key="13">
    <source>
        <dbReference type="Proteomes" id="UP000688137"/>
    </source>
</evidence>
<evidence type="ECO:0000256" key="7">
    <source>
        <dbReference type="PIRSR" id="PIRSR630616-2"/>
    </source>
</evidence>
<dbReference type="InterPro" id="IPR008271">
    <property type="entry name" value="Ser/Thr_kinase_AS"/>
</dbReference>
<dbReference type="GO" id="GO:0004674">
    <property type="term" value="F:protein serine/threonine kinase activity"/>
    <property type="evidence" value="ECO:0007669"/>
    <property type="project" value="UniProtKB-KW"/>
</dbReference>
<evidence type="ECO:0000256" key="9">
    <source>
        <dbReference type="PROSITE-ProRule" id="PRU10141"/>
    </source>
</evidence>
<evidence type="ECO:0000313" key="12">
    <source>
        <dbReference type="EMBL" id="CAD8072128.1"/>
    </source>
</evidence>
<dbReference type="PROSITE" id="PS00108">
    <property type="entry name" value="PROTEIN_KINASE_ST"/>
    <property type="match status" value="1"/>
</dbReference>
<keyword evidence="3 7" id="KW-0547">Nucleotide-binding</keyword>
<dbReference type="InterPro" id="IPR017441">
    <property type="entry name" value="Protein_kinase_ATP_BS"/>
</dbReference>
<gene>
    <name evidence="12" type="ORF">PPRIM_AZ9-3.1.T0480240</name>
</gene>
<accession>A0A8S1LTV7</accession>
<evidence type="ECO:0000256" key="5">
    <source>
        <dbReference type="ARBA" id="ARBA00022840"/>
    </source>
</evidence>
<dbReference type="GO" id="GO:0005524">
    <property type="term" value="F:ATP binding"/>
    <property type="evidence" value="ECO:0007669"/>
    <property type="project" value="UniProtKB-UniRule"/>
</dbReference>
<dbReference type="SMART" id="SM00220">
    <property type="entry name" value="S_TKc"/>
    <property type="match status" value="1"/>
</dbReference>
<dbReference type="Pfam" id="PF00069">
    <property type="entry name" value="Pkinase"/>
    <property type="match status" value="1"/>
</dbReference>
<name>A0A8S1LTV7_PARPR</name>
<feature type="binding site" evidence="7 9">
    <location>
        <position position="59"/>
    </location>
    <ligand>
        <name>ATP</name>
        <dbReference type="ChEBI" id="CHEBI:30616"/>
    </ligand>
</feature>
<dbReference type="PROSITE" id="PS00107">
    <property type="entry name" value="PROTEIN_KINASE_ATP"/>
    <property type="match status" value="1"/>
</dbReference>
<keyword evidence="5 7" id="KW-0067">ATP-binding</keyword>
<comment type="caution">
    <text evidence="12">The sequence shown here is derived from an EMBL/GenBank/DDBJ whole genome shotgun (WGS) entry which is preliminary data.</text>
</comment>
<organism evidence="12 13">
    <name type="scientific">Paramecium primaurelia</name>
    <dbReference type="NCBI Taxonomy" id="5886"/>
    <lineage>
        <taxon>Eukaryota</taxon>
        <taxon>Sar</taxon>
        <taxon>Alveolata</taxon>
        <taxon>Ciliophora</taxon>
        <taxon>Intramacronucleata</taxon>
        <taxon>Oligohymenophorea</taxon>
        <taxon>Peniculida</taxon>
        <taxon>Parameciidae</taxon>
        <taxon>Paramecium</taxon>
    </lineage>
</organism>
<dbReference type="PROSITE" id="PS50011">
    <property type="entry name" value="PROTEIN_KINASE_DOM"/>
    <property type="match status" value="1"/>
</dbReference>
<evidence type="ECO:0000256" key="2">
    <source>
        <dbReference type="ARBA" id="ARBA00022679"/>
    </source>
</evidence>
<dbReference type="PANTHER" id="PTHR24350">
    <property type="entry name" value="SERINE/THREONINE-PROTEIN KINASE IAL-RELATED"/>
    <property type="match status" value="1"/>
</dbReference>
<evidence type="ECO:0000256" key="6">
    <source>
        <dbReference type="PIRSR" id="PIRSR630616-1"/>
    </source>
</evidence>